<evidence type="ECO:0000256" key="3">
    <source>
        <dbReference type="ARBA" id="ARBA00022475"/>
    </source>
</evidence>
<evidence type="ECO:0000256" key="7">
    <source>
        <dbReference type="ARBA" id="ARBA00024686"/>
    </source>
</evidence>
<keyword evidence="12" id="KW-1185">Reference proteome</keyword>
<dbReference type="SMART" id="SM00554">
    <property type="entry name" value="FAS1"/>
    <property type="match status" value="1"/>
</dbReference>
<dbReference type="Proteomes" id="UP000652761">
    <property type="component" value="Unassembled WGS sequence"/>
</dbReference>
<protein>
    <recommendedName>
        <fullName evidence="10">FAS1 domain-containing protein</fullName>
    </recommendedName>
</protein>
<evidence type="ECO:0000313" key="11">
    <source>
        <dbReference type="EMBL" id="MQL86479.1"/>
    </source>
</evidence>
<dbReference type="EMBL" id="NMUH01000904">
    <property type="protein sequence ID" value="MQL86479.1"/>
    <property type="molecule type" value="Genomic_DNA"/>
</dbReference>
<feature type="compositionally biased region" description="Polar residues" evidence="8">
    <location>
        <begin position="229"/>
        <end position="238"/>
    </location>
</feature>
<evidence type="ECO:0000256" key="5">
    <source>
        <dbReference type="ARBA" id="ARBA00022729"/>
    </source>
</evidence>
<feature type="region of interest" description="Disordered" evidence="8">
    <location>
        <begin position="204"/>
        <end position="238"/>
    </location>
</feature>
<dbReference type="InterPro" id="IPR036378">
    <property type="entry name" value="FAS1_dom_sf"/>
</dbReference>
<dbReference type="PANTHER" id="PTHR32077:SF3">
    <property type="entry name" value="FASCICLIN-LIKE ARABINOGALACTAN PROTEIN 7"/>
    <property type="match status" value="1"/>
</dbReference>
<dbReference type="FunFam" id="2.30.180.10:FF:000012">
    <property type="entry name" value="Fasciclin-like arabinogalactan protein 7"/>
    <property type="match status" value="1"/>
</dbReference>
<dbReference type="InterPro" id="IPR000782">
    <property type="entry name" value="FAS1_domain"/>
</dbReference>
<dbReference type="OrthoDB" id="286301at2759"/>
<evidence type="ECO:0000256" key="6">
    <source>
        <dbReference type="ARBA" id="ARBA00023136"/>
    </source>
</evidence>
<sequence length="238" mass="24962">MGFNNTFTIPLTTLLLMISATATAQKISGAAPSPSPSPAVAPAPHWVNLTALLSFAGPFATFLRYCEQTGAIATFQNQANNTHQGLTIFIPTDDAFSSLTKPSPSKLTKDQLRSLLLSHAIPQYYSLADFRNLSRRNPVVTFAGGQYTLNFTDSSGLIRVNSGWADPKISSSVYSTDPNAVYEIQRVLLPVAIFGATPPPAPALALAPDTANPADLAPSKGLGGPSLASPPSTDDSSS</sequence>
<dbReference type="Gene3D" id="2.30.180.10">
    <property type="entry name" value="FAS1 domain"/>
    <property type="match status" value="1"/>
</dbReference>
<dbReference type="InterPro" id="IPR045003">
    <property type="entry name" value="FLA_A"/>
</dbReference>
<keyword evidence="4" id="KW-0336">GPI-anchor</keyword>
<keyword evidence="4" id="KW-0325">Glycoprotein</keyword>
<feature type="chain" id="PRO_5032628668" description="FAS1 domain-containing protein" evidence="9">
    <location>
        <begin position="25"/>
        <end position="238"/>
    </location>
</feature>
<reference evidence="11" key="1">
    <citation type="submission" date="2017-07" db="EMBL/GenBank/DDBJ databases">
        <title>Taro Niue Genome Assembly and Annotation.</title>
        <authorList>
            <person name="Atibalentja N."/>
            <person name="Keating K."/>
            <person name="Fields C.J."/>
        </authorList>
    </citation>
    <scope>NUCLEOTIDE SEQUENCE</scope>
    <source>
        <strain evidence="11">Niue_2</strain>
        <tissue evidence="11">Leaf</tissue>
    </source>
</reference>
<dbReference type="GO" id="GO:0009834">
    <property type="term" value="P:plant-type secondary cell wall biogenesis"/>
    <property type="evidence" value="ECO:0007669"/>
    <property type="project" value="TreeGrafter"/>
</dbReference>
<comment type="caution">
    <text evidence="11">The sequence shown here is derived from an EMBL/GenBank/DDBJ whole genome shotgun (WGS) entry which is preliminary data.</text>
</comment>
<keyword evidence="3" id="KW-1003">Cell membrane</keyword>
<dbReference type="SUPFAM" id="SSF82153">
    <property type="entry name" value="FAS1 domain"/>
    <property type="match status" value="1"/>
</dbReference>
<dbReference type="PANTHER" id="PTHR32077">
    <property type="entry name" value="FASCICLIN-LIKE ARABINOGALACTAN PROTEIN"/>
    <property type="match status" value="1"/>
</dbReference>
<keyword evidence="4" id="KW-0449">Lipoprotein</keyword>
<dbReference type="GO" id="GO:0098552">
    <property type="term" value="C:side of membrane"/>
    <property type="evidence" value="ECO:0007669"/>
    <property type="project" value="UniProtKB-KW"/>
</dbReference>
<keyword evidence="6" id="KW-0472">Membrane</keyword>
<accession>A0A843V475</accession>
<gene>
    <name evidence="11" type="ORF">Taro_019018</name>
</gene>
<comment type="function">
    <text evidence="7">May be a cell surface adhesion protein.</text>
</comment>
<keyword evidence="5 9" id="KW-0732">Signal</keyword>
<dbReference type="SMR" id="A0A843V475"/>
<dbReference type="AlphaFoldDB" id="A0A843V475"/>
<dbReference type="PROSITE" id="PS50213">
    <property type="entry name" value="FAS1"/>
    <property type="match status" value="1"/>
</dbReference>
<comment type="subcellular location">
    <subcellularLocation>
        <location evidence="1">Cell membrane</location>
        <topology evidence="1">Lipid-anchor</topology>
        <topology evidence="1">GPI-anchor</topology>
    </subcellularLocation>
</comment>
<evidence type="ECO:0000256" key="9">
    <source>
        <dbReference type="SAM" id="SignalP"/>
    </source>
</evidence>
<evidence type="ECO:0000256" key="2">
    <source>
        <dbReference type="ARBA" id="ARBA00007843"/>
    </source>
</evidence>
<evidence type="ECO:0000256" key="4">
    <source>
        <dbReference type="ARBA" id="ARBA00022622"/>
    </source>
</evidence>
<evidence type="ECO:0000259" key="10">
    <source>
        <dbReference type="PROSITE" id="PS50213"/>
    </source>
</evidence>
<feature type="compositionally biased region" description="Low complexity" evidence="8">
    <location>
        <begin position="204"/>
        <end position="218"/>
    </location>
</feature>
<organism evidence="11 12">
    <name type="scientific">Colocasia esculenta</name>
    <name type="common">Wild taro</name>
    <name type="synonym">Arum esculentum</name>
    <dbReference type="NCBI Taxonomy" id="4460"/>
    <lineage>
        <taxon>Eukaryota</taxon>
        <taxon>Viridiplantae</taxon>
        <taxon>Streptophyta</taxon>
        <taxon>Embryophyta</taxon>
        <taxon>Tracheophyta</taxon>
        <taxon>Spermatophyta</taxon>
        <taxon>Magnoliopsida</taxon>
        <taxon>Liliopsida</taxon>
        <taxon>Araceae</taxon>
        <taxon>Aroideae</taxon>
        <taxon>Colocasieae</taxon>
        <taxon>Colocasia</taxon>
    </lineage>
</organism>
<feature type="signal peptide" evidence="9">
    <location>
        <begin position="1"/>
        <end position="24"/>
    </location>
</feature>
<comment type="similarity">
    <text evidence="2">Belongs to the fasciclin-like AGP family.</text>
</comment>
<proteinExistence type="inferred from homology"/>
<feature type="domain" description="FAS1" evidence="10">
    <location>
        <begin position="46"/>
        <end position="188"/>
    </location>
</feature>
<evidence type="ECO:0000313" key="12">
    <source>
        <dbReference type="Proteomes" id="UP000652761"/>
    </source>
</evidence>
<evidence type="ECO:0000256" key="8">
    <source>
        <dbReference type="SAM" id="MobiDB-lite"/>
    </source>
</evidence>
<name>A0A843V475_COLES</name>
<dbReference type="Pfam" id="PF02469">
    <property type="entry name" value="Fasciclin"/>
    <property type="match status" value="1"/>
</dbReference>
<dbReference type="GO" id="GO:0005886">
    <property type="term" value="C:plasma membrane"/>
    <property type="evidence" value="ECO:0007669"/>
    <property type="project" value="UniProtKB-SubCell"/>
</dbReference>
<evidence type="ECO:0000256" key="1">
    <source>
        <dbReference type="ARBA" id="ARBA00004609"/>
    </source>
</evidence>